<comment type="caution">
    <text evidence="1">The sequence shown here is derived from an EMBL/GenBank/DDBJ whole genome shotgun (WGS) entry which is preliminary data.</text>
</comment>
<organism evidence="1 2">
    <name type="scientific">Eumeta variegata</name>
    <name type="common">Bagworm moth</name>
    <name type="synonym">Eumeta japonica</name>
    <dbReference type="NCBI Taxonomy" id="151549"/>
    <lineage>
        <taxon>Eukaryota</taxon>
        <taxon>Metazoa</taxon>
        <taxon>Ecdysozoa</taxon>
        <taxon>Arthropoda</taxon>
        <taxon>Hexapoda</taxon>
        <taxon>Insecta</taxon>
        <taxon>Pterygota</taxon>
        <taxon>Neoptera</taxon>
        <taxon>Endopterygota</taxon>
        <taxon>Lepidoptera</taxon>
        <taxon>Glossata</taxon>
        <taxon>Ditrysia</taxon>
        <taxon>Tineoidea</taxon>
        <taxon>Psychidae</taxon>
        <taxon>Oiketicinae</taxon>
        <taxon>Eumeta</taxon>
    </lineage>
</organism>
<dbReference type="AlphaFoldDB" id="A0A4C1W5S7"/>
<proteinExistence type="predicted"/>
<reference evidence="1 2" key="1">
    <citation type="journal article" date="2019" name="Commun. Biol.">
        <title>The bagworm genome reveals a unique fibroin gene that provides high tensile strength.</title>
        <authorList>
            <person name="Kono N."/>
            <person name="Nakamura H."/>
            <person name="Ohtoshi R."/>
            <person name="Tomita M."/>
            <person name="Numata K."/>
            <person name="Arakawa K."/>
        </authorList>
    </citation>
    <scope>NUCLEOTIDE SEQUENCE [LARGE SCALE GENOMIC DNA]</scope>
</reference>
<dbReference type="STRING" id="151549.A0A4C1W5S7"/>
<name>A0A4C1W5S7_EUMVA</name>
<dbReference type="EMBL" id="BGZK01000473">
    <property type="protein sequence ID" value="GBP45892.1"/>
    <property type="molecule type" value="Genomic_DNA"/>
</dbReference>
<dbReference type="Proteomes" id="UP000299102">
    <property type="component" value="Unassembled WGS sequence"/>
</dbReference>
<evidence type="ECO:0000313" key="2">
    <source>
        <dbReference type="Proteomes" id="UP000299102"/>
    </source>
</evidence>
<accession>A0A4C1W5S7</accession>
<dbReference type="GO" id="GO:0003676">
    <property type="term" value="F:nucleic acid binding"/>
    <property type="evidence" value="ECO:0007669"/>
    <property type="project" value="InterPro"/>
</dbReference>
<dbReference type="PANTHER" id="PTHR46060:SF1">
    <property type="entry name" value="MARINER MOS1 TRANSPOSASE-LIKE PROTEIN"/>
    <property type="match status" value="1"/>
</dbReference>
<evidence type="ECO:0000313" key="1">
    <source>
        <dbReference type="EMBL" id="GBP45892.1"/>
    </source>
</evidence>
<dbReference type="OrthoDB" id="616263at2759"/>
<dbReference type="InterPro" id="IPR001888">
    <property type="entry name" value="Transposase_1"/>
</dbReference>
<dbReference type="InterPro" id="IPR036397">
    <property type="entry name" value="RNaseH_sf"/>
</dbReference>
<protein>
    <submittedName>
        <fullName evidence="1">Mariner Mos1 transposase</fullName>
    </submittedName>
</protein>
<dbReference type="InterPro" id="IPR052709">
    <property type="entry name" value="Transposase-MT_Hybrid"/>
</dbReference>
<sequence length="171" mass="20158">MRHKPRKQFVTFIELTLCRRPVTDKVNGILEKVQQDPHISFYTKVEELKINHKIKNLITGDEKWTTYVKNVRKRSWSKGKQASQIIAKPGLSRIKLMLCVWWDWKGSIHYELLSLGKTINSDPYCQQLIRLKQEVDKKWRELINRKGVVVHHGNATPHTSFAIQQILREFG</sequence>
<dbReference type="Gene3D" id="3.30.420.10">
    <property type="entry name" value="Ribonuclease H-like superfamily/Ribonuclease H"/>
    <property type="match status" value="1"/>
</dbReference>
<dbReference type="Pfam" id="PF01359">
    <property type="entry name" value="Transposase_1"/>
    <property type="match status" value="1"/>
</dbReference>
<gene>
    <name evidence="1" type="ORF">EVAR_31799_1</name>
</gene>
<keyword evidence="2" id="KW-1185">Reference proteome</keyword>
<dbReference type="PANTHER" id="PTHR46060">
    <property type="entry name" value="MARINER MOS1 TRANSPOSASE-LIKE PROTEIN"/>
    <property type="match status" value="1"/>
</dbReference>